<protein>
    <submittedName>
        <fullName evidence="1">DUF3168 domain-containing protein</fullName>
    </submittedName>
</protein>
<name>A0ABW5Y3P8_9BACL</name>
<keyword evidence="2" id="KW-1185">Reference proteome</keyword>
<gene>
    <name evidence="1" type="ORF">ACFSY7_15460</name>
</gene>
<evidence type="ECO:0000313" key="1">
    <source>
        <dbReference type="EMBL" id="MFD2869890.1"/>
    </source>
</evidence>
<reference evidence="2" key="1">
    <citation type="journal article" date="2019" name="Int. J. Syst. Evol. Microbiol.">
        <title>The Global Catalogue of Microorganisms (GCM) 10K type strain sequencing project: providing services to taxonomists for standard genome sequencing and annotation.</title>
        <authorList>
            <consortium name="The Broad Institute Genomics Platform"/>
            <consortium name="The Broad Institute Genome Sequencing Center for Infectious Disease"/>
            <person name="Wu L."/>
            <person name="Ma J."/>
        </authorList>
    </citation>
    <scope>NUCLEOTIDE SEQUENCE [LARGE SCALE GENOMIC DNA]</scope>
    <source>
        <strain evidence="2">KCTC 33522</strain>
    </source>
</reference>
<sequence length="127" mass="14603">MMEINQALRENALIATSCGDRIKFYEYAETGDLLSPFIIITPSQPSKPSSYGSNTNHSESYYYQINVEATNRGVRDSLAYEVRKVMRTLGFEQQAGGLDTYFKETKRYVNTRLYSAILFTQKEEENE</sequence>
<comment type="caution">
    <text evidence="1">The sequence shown here is derived from an EMBL/GenBank/DDBJ whole genome shotgun (WGS) entry which is preliminary data.</text>
</comment>
<dbReference type="RefSeq" id="WP_380148539.1">
    <property type="nucleotide sequence ID" value="NZ_JBHUOR010000130.1"/>
</dbReference>
<evidence type="ECO:0000313" key="2">
    <source>
        <dbReference type="Proteomes" id="UP001597568"/>
    </source>
</evidence>
<dbReference type="Proteomes" id="UP001597568">
    <property type="component" value="Unassembled WGS sequence"/>
</dbReference>
<accession>A0ABW5Y3P8</accession>
<proteinExistence type="predicted"/>
<dbReference type="EMBL" id="JBHUOR010000130">
    <property type="protein sequence ID" value="MFD2869890.1"/>
    <property type="molecule type" value="Genomic_DNA"/>
</dbReference>
<organism evidence="1 2">
    <name type="scientific">Kurthia populi</name>
    <dbReference type="NCBI Taxonomy" id="1562132"/>
    <lineage>
        <taxon>Bacteria</taxon>
        <taxon>Bacillati</taxon>
        <taxon>Bacillota</taxon>
        <taxon>Bacilli</taxon>
        <taxon>Bacillales</taxon>
        <taxon>Caryophanaceae</taxon>
        <taxon>Kurthia</taxon>
    </lineage>
</organism>